<dbReference type="Gene3D" id="2.40.160.210">
    <property type="entry name" value="Acyl-CoA thioesterase, double hotdog domain"/>
    <property type="match status" value="1"/>
</dbReference>
<evidence type="ECO:0000259" key="3">
    <source>
        <dbReference type="Pfam" id="PF13622"/>
    </source>
</evidence>
<evidence type="ECO:0000259" key="4">
    <source>
        <dbReference type="Pfam" id="PF20789"/>
    </source>
</evidence>
<accession>A0A378WXQ0</accession>
<feature type="domain" description="Acyl-CoA thioesterase-like N-terminal HotDog" evidence="3">
    <location>
        <begin position="33"/>
        <end position="112"/>
    </location>
</feature>
<dbReference type="Pfam" id="PF06762">
    <property type="entry name" value="LMF1"/>
    <property type="match status" value="1"/>
</dbReference>
<dbReference type="PANTHER" id="PTHR14463:SF10">
    <property type="entry name" value="LIPASE MATURATION FACTOR 1"/>
    <property type="match status" value="1"/>
</dbReference>
<dbReference type="InterPro" id="IPR049449">
    <property type="entry name" value="TesB_ACOT8-like_N"/>
</dbReference>
<sequence>MNPTDIGTHPFDLATAPAPAGAGRYLGRTTAEYSNMVGPFGGVTAATALRAVLDDPRCVAEPVSITVNYAGAIADGPFTIDSRPVRTNRSTQHWTLTLTQDDAVTTTATVVCGARRPTWSDTEIEPPAAPPAESVAVAPPPEFPVWMRNYEMRFVEGGGPITSDPQEQPTSTTTLWVRDLPARPVDFPAVTALADVFIPRVMVRQGRMVAASTVSLTVYFHADAAALAAHGTVRCSPPPGDSISAAATSISPHSCGAQTAGRWPPLTNWSTSRTEPGIATGRSGYAPSMQWFTAPEYWFAREVFQRGLAVVYLIAFVGAARQFRALIGAGGMLPVPAFLARSSFRSSPSLFHLHYSDRFFAGVSWTGAALAMALVAGADDHVPLWAAMLLWLAAWALYLSIVNVGQAWYSFGWESLLLETGFLAIFLGNDRTAPPILVLWLARWLLFRVEFGAGLIKLRGDPCWRDLTCLYYHHETQPMPGPLSWLFHHLPAPLHRVEVAANHIAQLVVPFALFTRSRSRVSPRPSS</sequence>
<dbReference type="InterPro" id="IPR057434">
    <property type="entry name" value="LMF1/2_N"/>
</dbReference>
<keyword evidence="1" id="KW-0812">Transmembrane</keyword>
<keyword evidence="1" id="KW-0472">Membrane</keyword>
<dbReference type="InterPro" id="IPR009613">
    <property type="entry name" value="LMF"/>
</dbReference>
<proteinExistence type="predicted"/>
<dbReference type="InterPro" id="IPR042171">
    <property type="entry name" value="Acyl-CoA_hotdog"/>
</dbReference>
<dbReference type="AlphaFoldDB" id="A0A378WXQ0"/>
<reference evidence="5 6" key="1">
    <citation type="submission" date="2018-06" db="EMBL/GenBank/DDBJ databases">
        <authorList>
            <consortium name="Pathogen Informatics"/>
            <person name="Doyle S."/>
        </authorList>
    </citation>
    <scope>NUCLEOTIDE SEQUENCE [LARGE SCALE GENOMIC DNA]</scope>
    <source>
        <strain evidence="5 6">NCTC13184</strain>
    </source>
</reference>
<dbReference type="Proteomes" id="UP000255082">
    <property type="component" value="Unassembled WGS sequence"/>
</dbReference>
<evidence type="ECO:0000256" key="1">
    <source>
        <dbReference type="SAM" id="Phobius"/>
    </source>
</evidence>
<keyword evidence="1" id="KW-1133">Transmembrane helix</keyword>
<dbReference type="Pfam" id="PF13622">
    <property type="entry name" value="4HBT_3"/>
    <property type="match status" value="1"/>
</dbReference>
<dbReference type="InterPro" id="IPR049450">
    <property type="entry name" value="ACOT8-like_C"/>
</dbReference>
<organism evidence="5 6">
    <name type="scientific">Nocardia africana</name>
    <dbReference type="NCBI Taxonomy" id="134964"/>
    <lineage>
        <taxon>Bacteria</taxon>
        <taxon>Bacillati</taxon>
        <taxon>Actinomycetota</taxon>
        <taxon>Actinomycetes</taxon>
        <taxon>Mycobacteriales</taxon>
        <taxon>Nocardiaceae</taxon>
        <taxon>Nocardia</taxon>
    </lineage>
</organism>
<dbReference type="InterPro" id="IPR029069">
    <property type="entry name" value="HotDog_dom_sf"/>
</dbReference>
<dbReference type="EMBL" id="UGRU01000001">
    <property type="protein sequence ID" value="SUA46018.1"/>
    <property type="molecule type" value="Genomic_DNA"/>
</dbReference>
<evidence type="ECO:0000259" key="2">
    <source>
        <dbReference type="Pfam" id="PF06762"/>
    </source>
</evidence>
<name>A0A378WXQ0_9NOCA</name>
<gene>
    <name evidence="5" type="ORF">NCTC13184_04542</name>
</gene>
<feature type="domain" description="Acyl-CoA thioesterase-like C-terminal" evidence="4">
    <location>
        <begin position="138"/>
        <end position="229"/>
    </location>
</feature>
<feature type="transmembrane region" description="Helical" evidence="1">
    <location>
        <begin position="309"/>
        <end position="339"/>
    </location>
</feature>
<dbReference type="Pfam" id="PF20789">
    <property type="entry name" value="4HBT_3C"/>
    <property type="match status" value="1"/>
</dbReference>
<dbReference type="SUPFAM" id="SSF54637">
    <property type="entry name" value="Thioesterase/thiol ester dehydrase-isomerase"/>
    <property type="match status" value="2"/>
</dbReference>
<evidence type="ECO:0000313" key="5">
    <source>
        <dbReference type="EMBL" id="SUA46018.1"/>
    </source>
</evidence>
<protein>
    <submittedName>
        <fullName evidence="5">Protein of uncharacterized function (DUF1222)</fullName>
    </submittedName>
</protein>
<feature type="domain" description="Lipase maturation factor 1/2 N-terminal" evidence="2">
    <location>
        <begin position="409"/>
        <end position="517"/>
    </location>
</feature>
<dbReference type="GO" id="GO:0051604">
    <property type="term" value="P:protein maturation"/>
    <property type="evidence" value="ECO:0007669"/>
    <property type="project" value="InterPro"/>
</dbReference>
<dbReference type="PANTHER" id="PTHR14463">
    <property type="entry name" value="LIPASE MATURATION FACTOR"/>
    <property type="match status" value="1"/>
</dbReference>
<evidence type="ECO:0000313" key="6">
    <source>
        <dbReference type="Proteomes" id="UP000255082"/>
    </source>
</evidence>
<feature type="transmembrane region" description="Helical" evidence="1">
    <location>
        <begin position="359"/>
        <end position="378"/>
    </location>
</feature>